<dbReference type="PATRIC" id="fig|1086011.3.peg.2612"/>
<feature type="domain" description="Ribose-phosphate pyrophosphokinase N-terminal" evidence="10">
    <location>
        <begin position="6"/>
        <end position="115"/>
    </location>
</feature>
<evidence type="ECO:0000313" key="11">
    <source>
        <dbReference type="EMBL" id="EIA07798.1"/>
    </source>
</evidence>
<dbReference type="STRING" id="1086011.HJ01_02666"/>
<dbReference type="InterPro" id="IPR005946">
    <property type="entry name" value="Rib-P_diPkinase"/>
</dbReference>
<dbReference type="AlphaFoldDB" id="H7FUC1"/>
<dbReference type="PANTHER" id="PTHR10210:SF32">
    <property type="entry name" value="RIBOSE-PHOSPHATE PYROPHOSPHOKINASE 2"/>
    <property type="match status" value="1"/>
</dbReference>
<dbReference type="GO" id="GO:0005737">
    <property type="term" value="C:cytoplasm"/>
    <property type="evidence" value="ECO:0007669"/>
    <property type="project" value="TreeGrafter"/>
</dbReference>
<dbReference type="GO" id="GO:0006164">
    <property type="term" value="P:purine nucleotide biosynthetic process"/>
    <property type="evidence" value="ECO:0007669"/>
    <property type="project" value="TreeGrafter"/>
</dbReference>
<dbReference type="SMART" id="SM01400">
    <property type="entry name" value="Pribosyltran_N"/>
    <property type="match status" value="1"/>
</dbReference>
<dbReference type="PANTHER" id="PTHR10210">
    <property type="entry name" value="RIBOSE-PHOSPHATE DIPHOSPHOKINASE FAMILY MEMBER"/>
    <property type="match status" value="1"/>
</dbReference>
<dbReference type="GO" id="GO:0016301">
    <property type="term" value="F:kinase activity"/>
    <property type="evidence" value="ECO:0007669"/>
    <property type="project" value="UniProtKB-KW"/>
</dbReference>
<dbReference type="NCBIfam" id="NF005537">
    <property type="entry name" value="PRK07199.1"/>
    <property type="match status" value="1"/>
</dbReference>
<dbReference type="GO" id="GO:0004749">
    <property type="term" value="F:ribose phosphate diphosphokinase activity"/>
    <property type="evidence" value="ECO:0007669"/>
    <property type="project" value="UniProtKB-EC"/>
</dbReference>
<evidence type="ECO:0000259" key="9">
    <source>
        <dbReference type="Pfam" id="PF00156"/>
    </source>
</evidence>
<dbReference type="EMBL" id="AHKF01000020">
    <property type="protein sequence ID" value="EIA07798.1"/>
    <property type="molecule type" value="Genomic_DNA"/>
</dbReference>
<dbReference type="InterPro" id="IPR029099">
    <property type="entry name" value="Pribosyltran_N"/>
</dbReference>
<dbReference type="GO" id="GO:0000287">
    <property type="term" value="F:magnesium ion binding"/>
    <property type="evidence" value="ECO:0007669"/>
    <property type="project" value="InterPro"/>
</dbReference>
<keyword evidence="4" id="KW-0547">Nucleotide-binding</keyword>
<keyword evidence="12" id="KW-1185">Reference proteome</keyword>
<evidence type="ECO:0000256" key="4">
    <source>
        <dbReference type="ARBA" id="ARBA00022741"/>
    </source>
</evidence>
<name>H7FUC1_FLAFP</name>
<keyword evidence="3 8" id="KW-0545">Nucleotide biosynthesis</keyword>
<sequence length="291" mass="32270">MKKIFFALPGNEDLTDILVQRENADKGNVDIRQFPDGETYIRILSSVSNKIVVLVCTLHQPDAKLLPLYFLSKTAKELGAKSVQLVAPYLSYMRQDTIFNPGEAVTSTYFAHLLSGFVDSLITIDPHLHRRPSLSEIYTIPSKVAHAANHISEWIKNNIASPLLIGPDSESEQWVSEVARNANAPYIILTKIRHGDREVEVSIPNFHTYKNHIPVLVDDIISTGRTMIETIGHLKTVGMKPAICIGVHAVFAGNAFQEIKSSGAKEIITCNTIPHESNQIDISDLLIDPLN</sequence>
<accession>H7FUC1</accession>
<dbReference type="GO" id="GO:0006015">
    <property type="term" value="P:5-phosphoribose 1-diphosphate biosynthetic process"/>
    <property type="evidence" value="ECO:0007669"/>
    <property type="project" value="TreeGrafter"/>
</dbReference>
<dbReference type="eggNOG" id="COG0462">
    <property type="taxonomic scope" value="Bacteria"/>
</dbReference>
<dbReference type="NCBIfam" id="TIGR01251">
    <property type="entry name" value="ribP_PPkin"/>
    <property type="match status" value="1"/>
</dbReference>
<keyword evidence="6" id="KW-0067">ATP-binding</keyword>
<dbReference type="Pfam" id="PF00156">
    <property type="entry name" value="Pribosyltran"/>
    <property type="match status" value="1"/>
</dbReference>
<comment type="catalytic activity">
    <reaction evidence="7">
        <text>D-ribose 5-phosphate + ATP = 5-phospho-alpha-D-ribose 1-diphosphate + AMP + H(+)</text>
        <dbReference type="Rhea" id="RHEA:15609"/>
        <dbReference type="ChEBI" id="CHEBI:15378"/>
        <dbReference type="ChEBI" id="CHEBI:30616"/>
        <dbReference type="ChEBI" id="CHEBI:58017"/>
        <dbReference type="ChEBI" id="CHEBI:78346"/>
        <dbReference type="ChEBI" id="CHEBI:456215"/>
        <dbReference type="EC" id="2.7.6.1"/>
    </reaction>
</comment>
<dbReference type="GO" id="GO:0002189">
    <property type="term" value="C:ribose phosphate diphosphokinase complex"/>
    <property type="evidence" value="ECO:0007669"/>
    <property type="project" value="TreeGrafter"/>
</dbReference>
<evidence type="ECO:0000256" key="8">
    <source>
        <dbReference type="RuleBase" id="RU004324"/>
    </source>
</evidence>
<gene>
    <name evidence="11" type="ORF">HJ01_02666</name>
</gene>
<evidence type="ECO:0000259" key="10">
    <source>
        <dbReference type="Pfam" id="PF13793"/>
    </source>
</evidence>
<dbReference type="InterPro" id="IPR029057">
    <property type="entry name" value="PRTase-like"/>
</dbReference>
<evidence type="ECO:0000256" key="7">
    <source>
        <dbReference type="ARBA" id="ARBA00049535"/>
    </source>
</evidence>
<evidence type="ECO:0000256" key="5">
    <source>
        <dbReference type="ARBA" id="ARBA00022777"/>
    </source>
</evidence>
<evidence type="ECO:0000256" key="3">
    <source>
        <dbReference type="ARBA" id="ARBA00022727"/>
    </source>
</evidence>
<evidence type="ECO:0000256" key="1">
    <source>
        <dbReference type="ARBA" id="ARBA00013247"/>
    </source>
</evidence>
<dbReference type="SUPFAM" id="SSF53271">
    <property type="entry name" value="PRTase-like"/>
    <property type="match status" value="2"/>
</dbReference>
<dbReference type="CDD" id="cd06223">
    <property type="entry name" value="PRTases_typeI"/>
    <property type="match status" value="1"/>
</dbReference>
<dbReference type="Proteomes" id="UP000005566">
    <property type="component" value="Unassembled WGS sequence"/>
</dbReference>
<evidence type="ECO:0000256" key="2">
    <source>
        <dbReference type="ARBA" id="ARBA00022679"/>
    </source>
</evidence>
<organism evidence="11 12">
    <name type="scientific">Flavobacterium frigoris (strain PS1)</name>
    <dbReference type="NCBI Taxonomy" id="1086011"/>
    <lineage>
        <taxon>Bacteria</taxon>
        <taxon>Pseudomonadati</taxon>
        <taxon>Bacteroidota</taxon>
        <taxon>Flavobacteriia</taxon>
        <taxon>Flavobacteriales</taxon>
        <taxon>Flavobacteriaceae</taxon>
        <taxon>Flavobacterium</taxon>
    </lineage>
</organism>
<dbReference type="Gene3D" id="3.40.50.2020">
    <property type="match status" value="2"/>
</dbReference>
<dbReference type="OrthoDB" id="643885at2"/>
<dbReference type="RefSeq" id="WP_007138843.1">
    <property type="nucleotide sequence ID" value="NZ_AHKF01000020.1"/>
</dbReference>
<reference evidence="11 12" key="1">
    <citation type="journal article" date="2014" name="Acta Crystallogr. D">
        <title>Structure-based characterization and antifreeze properties of a hyperactive ice-binding protein from the Antarctic bacterium Flavobacterium frigoris PS1.</title>
        <authorList>
            <person name="Do H."/>
            <person name="Kim S.J."/>
            <person name="Kim H.J."/>
            <person name="Lee J.H."/>
        </authorList>
    </citation>
    <scope>NUCLEOTIDE SEQUENCE [LARGE SCALE GENOMIC DNA]</scope>
    <source>
        <strain evidence="11 12">PS1</strain>
    </source>
</reference>
<keyword evidence="2 11" id="KW-0808">Transferase</keyword>
<comment type="similarity">
    <text evidence="8">Belongs to the ribose-phosphate pyrophosphokinase family.</text>
</comment>
<feature type="domain" description="Phosphoribosyltransferase" evidence="9">
    <location>
        <begin position="135"/>
        <end position="275"/>
    </location>
</feature>
<dbReference type="EC" id="2.7.6.1" evidence="1"/>
<evidence type="ECO:0000313" key="12">
    <source>
        <dbReference type="Proteomes" id="UP000005566"/>
    </source>
</evidence>
<proteinExistence type="inferred from homology"/>
<dbReference type="GO" id="GO:0005524">
    <property type="term" value="F:ATP binding"/>
    <property type="evidence" value="ECO:0007669"/>
    <property type="project" value="UniProtKB-KW"/>
</dbReference>
<evidence type="ECO:0000256" key="6">
    <source>
        <dbReference type="ARBA" id="ARBA00022840"/>
    </source>
</evidence>
<keyword evidence="5" id="KW-0418">Kinase</keyword>
<dbReference type="Pfam" id="PF13793">
    <property type="entry name" value="Pribosyltran_N"/>
    <property type="match status" value="1"/>
</dbReference>
<protein>
    <recommendedName>
        <fullName evidence="1">ribose-phosphate diphosphokinase</fullName>
        <ecNumber evidence="1">2.7.6.1</ecNumber>
    </recommendedName>
</protein>
<comment type="caution">
    <text evidence="11">The sequence shown here is derived from an EMBL/GenBank/DDBJ whole genome shotgun (WGS) entry which is preliminary data.</text>
</comment>
<dbReference type="InterPro" id="IPR000836">
    <property type="entry name" value="PRTase_dom"/>
</dbReference>